<feature type="region of interest" description="Disordered" evidence="3">
    <location>
        <begin position="1995"/>
        <end position="2202"/>
    </location>
</feature>
<feature type="domain" description="EF-hand" evidence="4">
    <location>
        <begin position="1238"/>
        <end position="1273"/>
    </location>
</feature>
<dbReference type="GO" id="GO:0005856">
    <property type="term" value="C:cytoskeleton"/>
    <property type="evidence" value="ECO:0007669"/>
    <property type="project" value="InterPro"/>
</dbReference>
<name>A0A9W6TLX1_9STRA</name>
<feature type="domain" description="EF-hand" evidence="4">
    <location>
        <begin position="1204"/>
        <end position="1234"/>
    </location>
</feature>
<evidence type="ECO:0000256" key="3">
    <source>
        <dbReference type="SAM" id="MobiDB-lite"/>
    </source>
</evidence>
<evidence type="ECO:0000256" key="1">
    <source>
        <dbReference type="ARBA" id="ARBA00022837"/>
    </source>
</evidence>
<feature type="compositionally biased region" description="Low complexity" evidence="3">
    <location>
        <begin position="32"/>
        <end position="43"/>
    </location>
</feature>
<feature type="compositionally biased region" description="Polar residues" evidence="3">
    <location>
        <begin position="2103"/>
        <end position="2117"/>
    </location>
</feature>
<feature type="domain" description="EF-hand" evidence="4">
    <location>
        <begin position="1441"/>
        <end position="1476"/>
    </location>
</feature>
<feature type="region of interest" description="Disordered" evidence="3">
    <location>
        <begin position="2309"/>
        <end position="2458"/>
    </location>
</feature>
<reference evidence="5" key="1">
    <citation type="submission" date="2023-04" db="EMBL/GenBank/DDBJ databases">
        <title>Phytophthora lilii NBRC 32176.</title>
        <authorList>
            <person name="Ichikawa N."/>
            <person name="Sato H."/>
            <person name="Tonouchi N."/>
        </authorList>
    </citation>
    <scope>NUCLEOTIDE SEQUENCE</scope>
    <source>
        <strain evidence="5">NBRC 32176</strain>
    </source>
</reference>
<dbReference type="CDD" id="cd00051">
    <property type="entry name" value="EFh"/>
    <property type="match status" value="4"/>
</dbReference>
<feature type="compositionally biased region" description="Basic and acidic residues" evidence="3">
    <location>
        <begin position="1864"/>
        <end position="1875"/>
    </location>
</feature>
<feature type="region of interest" description="Disordered" evidence="3">
    <location>
        <begin position="1852"/>
        <end position="1908"/>
    </location>
</feature>
<dbReference type="PROSITE" id="PS50222">
    <property type="entry name" value="EF_HAND_2"/>
    <property type="match status" value="15"/>
</dbReference>
<keyword evidence="6" id="KW-1185">Reference proteome</keyword>
<sequence>MVSRAGRASASRASSASEVSSPSSSGLDEDSFASSESDPPSSESDSEFSTDSESHTAPSVRRARTTRVSRRRWRKAQNQPASTSALLPPAEPASTSLWTTREKQFEKFRSSLLSMPIPDGVVRIEKAKGYSLHVMSVLNWVLPDSILQTSAIPASSGTNDSEDDEEEPLITLGVHVSLFHAISKRFFGNTWVSPELAIDPFHIKQARHPKDGTLRYVIENALLNFRAYFISDIIDANCVGVLELVAYEKDPDSKATVRVVGCGWTLLPLFARQQPVQSGAKGEESSVPSAFSLNTSGDSVSVFTGSPRSLWELNPDSWSSQEKHEGCKFYYQLVQYEPMMAIAMFLRKNELVGALDPIPGLKNGNLANIDMGKNPKTLLQEEADTTYEETLASFVKIASLVPKSVQVEEPFDLNVIATRVAINLRDEIEANLVARLRISRKAVHEGATSVEGEVSARVLKIALHNGRCFRTRQFTVPLKADPNGGDTLFCVRNHSKLRGFVFHPNMAIVVVLQYTVHFRIIWPSKLKQQALEAKKPLPPEEDVVLVTMGARALVPSDGKKLYLYDKYHHATAVSAEPLTILGGVLLQEQEEHRRVLHVDLLSGAPCRPYSDNTLYTPPDQVTRSLQNREISARDSFAFCDLMITIDEDVPANGQPIEEAKAPASPVKPTTDENNKTSEENEDCAADQWARKLLGKANSNPVLAQTLNALATSPTTKEKVVESPPKTPSPTKKKQVERPADPTSLVPDARTSELSRASKTLLTRYGYMEAHDKPPPSPTNNQKTNDKRKAPKKIELIAKSIEIEVKDPFKANEIRFHFAAYRACSPGAEIKTGMLCSPAPDRVYFTFQFYNFPPTRTETLRLSKAFDNGAGGDIQTFLLMRDTKANKPSLAIQFDADTTSTMNPLETRRFAEYLKWNNLYVDVWDADSLFQLGTFAIPLHELLRQGNSVKKFQAEVEIAPPLGGTLVPDHSGDDESSAVCAVPDTKSGADNTAIGRIQLLMSSYGLKGGNFIDQHPSNQTETMQPTASRPSSQEQQQPRKAKHRVRARPLVESNAELYRLLSQEGFYADRPGKELREQTKAQPRLQKGLTNVNTLTPKEITILCELFGSRKTVSDAPNPAGNRQPRIKCDLEGKTGLLALLSLRPPQTPAPVAEPPAKPVEAQPAAVSEPVKRFEAQNQPNGSATDHAQRLKRVMAIATWNHLALADAFALFDANKDGFLSRKEFIKAMRSLGTIFDDLSNDDLGLLADLLDTNKDGKIEYREFNQFVEQPTRLSKTEWREHIKRIVMRAMEKGIRVHHVFAEIDASGDGKLSYEEFERGLNQLGISTSNDKEGVRDLLTELDKDHDGTISYSEFLESLGISIEDNKKEVVKETVKDIKEDVRKILSRLTKQGISFEEVFNHFDTDRNGTLSVEEFTKALNQLMQLDTNNEEKVGGDTLKEFERDAVEDFVKTINADGDMKIDYREFLTACGVSGTKAKEQVEHFQQAAREKAERKLIKLIVRACASGMAIQEVFEQFDSNSDGSISLTEFQTSLETLFLGQGMTSDDAALVAARFDTNQDGFISLQEFQDFGTELLKKQQLLSTISIPHLAKIVELDQSSKLSKAKWTLFCQEELGLSPQKLSTGVLPLLTYFGFVDDDGNIDVQELCLFCKTMQSSKTPSKTSGKEAAMTRLQTLLVKAKDQGVDLRKSFAHFDANGDGEITRGELKRGLIALGCFKDMKEDDFDSLLEQLDEDGSGNIDFSEFRAIVTEGGGNADTSARVEDTDDKKELINKLMVLMEKAVEKGVPIDNCFAHFDKDGDGNIKQEEFVTGMSELGFAADKSVINGVIKLLDRNGSGTISLSEFKQLFPKMPSVSTKSPSPRTAEDAANGKKPEVSPTSGNQSLPPGNPDSQANASKPSSARQTTEEKLHKLLLSAEASGVDIKKCFAHFDRDNSGVITKDELTAAIKQLPGFENVADEDTLAIVKKLDKDESESVSLQEFEAFLRSTLPAKDAEVGGEVKPAKTEDEDDSAKSVDTTQASPPVTHRNDTIKIIGAVIADPSPASGDVKDTTEDDMLLLQGGGGDELAPVTANLPNTSANEHSEALRVKEQSTPGVDKKEPVTQTDPNDQSANTSEKPNERGEPISSSGDGGYSEIPIANEVAASAKEGSAQKPPERTVRSSSFGKSKDPETTAVAGAPFRRTKTDPNIVAEAANEEEGYEKTKAPLRVSFAAARAAKRAEMAASKTRNTAETSKISLSKEASDGMSKLKKLLQTASERGVPIQKSFNHFDKEAKGVLSYDEFVTGLKELGPDFANLSDDDIIAMAKSLDGKQQNELRVEDFVSFLETPPSEGSATTEKSLDPPKENGESSTKSSEPKSTAVAASKRPPPLRRSGSSRIPAKQPPRPTPGTQSARAVTETAISAPIGIQNTSKPSVKPVDNAKSTETPAEQVAKPDDIVKVPSQRSTPRDQQEQTEPAVNLDCDYTFNSNPEIRAVELKLRQTALEAYKRGILPLRVVSKFLEDADDRRGRIPGSSNRERTRKKRSELLRVEFLQVLMELGFTLLSDQEENEGAGAGAGAGGGMPRTITKMNDHLYARQLERLSRYRQHTKSNESKAHKQLVRAVAKTKQFQQRGNQQAEDSLRRFEDEKNQLLRVLSYYRDGHKKSLVYSLLRQQVTTSLTLFPSFGDLLFFELPFTNPYNHHDRFRIEMLLPSSREITVVLDLEIVRSSEEWAFYRENLPLAYGFLTPNAEIEEEMIDDHDEVVMDSHDQLHIPMRLRWLDTSDSFTRPRAADKEKKKPSTIPVSVVIKSCSHGHTVALFNMELLPQPFACHRVLRFSHPASSIWRWKLRYPRGKFVVCMDPSVAMELVRNGEDESNNSGLASFKCRVGEYPALETFFVVLYDDKYYARVYEVWQIRIQSKLRVDVHAVLGQSVRHELVIKGDGGSSREAAGKRHVMCFTPMQHRGLVQFRPAQVFALTPQAFNRIEFAFCAVENGAGSQMVVLVNLVDVETHELVGAWSVHVTLALPIITKTYELRLPVGRAAQKKISYSNPWDQPQTIMLRSSAPRFLVPREPVLQLPSNGRAFLRLAFAARSHSAAASEDMYLFINDKRTDQNEECLLFQVTYE</sequence>
<feature type="domain" description="EF-hand" evidence="4">
    <location>
        <begin position="2259"/>
        <end position="2294"/>
    </location>
</feature>
<feature type="compositionally biased region" description="Polar residues" evidence="3">
    <location>
        <begin position="1877"/>
        <end position="1904"/>
    </location>
</feature>
<feature type="compositionally biased region" description="Basic and acidic residues" evidence="3">
    <location>
        <begin position="669"/>
        <end position="678"/>
    </location>
</feature>
<protein>
    <submittedName>
        <fullName evidence="5">Unnamed protein product</fullName>
    </submittedName>
</protein>
<feature type="region of interest" description="Disordered" evidence="3">
    <location>
        <begin position="2221"/>
        <end position="2242"/>
    </location>
</feature>
<feature type="compositionally biased region" description="Polar residues" evidence="3">
    <location>
        <begin position="2227"/>
        <end position="2238"/>
    </location>
</feature>
<organism evidence="5 6">
    <name type="scientific">Phytophthora lilii</name>
    <dbReference type="NCBI Taxonomy" id="2077276"/>
    <lineage>
        <taxon>Eukaryota</taxon>
        <taxon>Sar</taxon>
        <taxon>Stramenopiles</taxon>
        <taxon>Oomycota</taxon>
        <taxon>Peronosporomycetes</taxon>
        <taxon>Peronosporales</taxon>
        <taxon>Peronosporaceae</taxon>
        <taxon>Phytophthora</taxon>
    </lineage>
</organism>
<feature type="domain" description="EF-hand" evidence="4">
    <location>
        <begin position="1784"/>
        <end position="1819"/>
    </location>
</feature>
<proteinExistence type="predicted"/>
<dbReference type="InterPro" id="IPR058688">
    <property type="entry name" value="Ig_NPHP4_2nd"/>
</dbReference>
<evidence type="ECO:0000313" key="5">
    <source>
        <dbReference type="EMBL" id="GMF16089.1"/>
    </source>
</evidence>
<feature type="compositionally biased region" description="Basic and acidic residues" evidence="3">
    <location>
        <begin position="2310"/>
        <end position="2322"/>
    </location>
</feature>
<keyword evidence="2" id="KW-0175">Coiled coil</keyword>
<feature type="compositionally biased region" description="Low complexity" evidence="3">
    <location>
        <begin position="1027"/>
        <end position="1037"/>
    </location>
</feature>
<dbReference type="EMBL" id="BSXW01000240">
    <property type="protein sequence ID" value="GMF16089.1"/>
    <property type="molecule type" value="Genomic_DNA"/>
</dbReference>
<evidence type="ECO:0000313" key="6">
    <source>
        <dbReference type="Proteomes" id="UP001165083"/>
    </source>
</evidence>
<dbReference type="Gene3D" id="1.10.238.10">
    <property type="entry name" value="EF-hand"/>
    <property type="match status" value="8"/>
</dbReference>
<dbReference type="GO" id="GO:0097730">
    <property type="term" value="C:non-motile cilium"/>
    <property type="evidence" value="ECO:0007669"/>
    <property type="project" value="InterPro"/>
</dbReference>
<feature type="domain" description="EF-hand" evidence="4">
    <location>
        <begin position="1919"/>
        <end position="1954"/>
    </location>
</feature>
<feature type="compositionally biased region" description="Polar residues" evidence="3">
    <location>
        <begin position="1014"/>
        <end position="1026"/>
    </location>
</feature>
<feature type="region of interest" description="Disordered" evidence="3">
    <location>
        <begin position="707"/>
        <end position="755"/>
    </location>
</feature>
<feature type="domain" description="EF-hand" evidence="4">
    <location>
        <begin position="1291"/>
        <end position="1326"/>
    </location>
</feature>
<dbReference type="PANTHER" id="PTHR31043:SF3">
    <property type="entry name" value="NEPHROCYSTIN-4"/>
    <property type="match status" value="1"/>
</dbReference>
<feature type="region of interest" description="Disordered" evidence="3">
    <location>
        <begin position="767"/>
        <end position="789"/>
    </location>
</feature>
<dbReference type="InterPro" id="IPR002048">
    <property type="entry name" value="EF_hand_dom"/>
</dbReference>
<dbReference type="Proteomes" id="UP001165083">
    <property type="component" value="Unassembled WGS sequence"/>
</dbReference>
<dbReference type="PANTHER" id="PTHR31043">
    <property type="entry name" value="NEPHROCYSTIN-4"/>
    <property type="match status" value="1"/>
</dbReference>
<dbReference type="Pfam" id="PF26015">
    <property type="entry name" value="Ig_NPH4_3rd"/>
    <property type="match status" value="1"/>
</dbReference>
<feature type="compositionally biased region" description="Low complexity" evidence="3">
    <location>
        <begin position="1"/>
        <end position="25"/>
    </location>
</feature>
<feature type="domain" description="EF-hand" evidence="4">
    <location>
        <begin position="1329"/>
        <end position="1364"/>
    </location>
</feature>
<dbReference type="Pfam" id="PF13499">
    <property type="entry name" value="EF-hand_7"/>
    <property type="match status" value="7"/>
</dbReference>
<feature type="compositionally biased region" description="Basic and acidic residues" evidence="3">
    <location>
        <begin position="2082"/>
        <end position="2102"/>
    </location>
</feature>
<keyword evidence="1" id="KW-0106">Calcium</keyword>
<feature type="coiled-coil region" evidence="2">
    <location>
        <begin position="2610"/>
        <end position="2637"/>
    </location>
</feature>
<dbReference type="InterPro" id="IPR011992">
    <property type="entry name" value="EF-hand-dom_pair"/>
</dbReference>
<dbReference type="InterPro" id="IPR029775">
    <property type="entry name" value="NPHP4"/>
</dbReference>
<feature type="region of interest" description="Disordered" evidence="3">
    <location>
        <begin position="1"/>
        <end position="95"/>
    </location>
</feature>
<feature type="domain" description="EF-hand" evidence="4">
    <location>
        <begin position="1682"/>
        <end position="1717"/>
    </location>
</feature>
<feature type="domain" description="EF-hand" evidence="4">
    <location>
        <begin position="1720"/>
        <end position="1755"/>
    </location>
</feature>
<feature type="compositionally biased region" description="Polar residues" evidence="3">
    <location>
        <begin position="76"/>
        <end position="85"/>
    </location>
</feature>
<dbReference type="Pfam" id="PF26189">
    <property type="entry name" value="Ig_NPHP4_2nd"/>
    <property type="match status" value="1"/>
</dbReference>
<comment type="caution">
    <text evidence="5">The sequence shown here is derived from an EMBL/GenBank/DDBJ whole genome shotgun (WGS) entry which is preliminary data.</text>
</comment>
<dbReference type="SUPFAM" id="SSF47473">
    <property type="entry name" value="EF-hand"/>
    <property type="match status" value="4"/>
</dbReference>
<dbReference type="PROSITE" id="PS00018">
    <property type="entry name" value="EF_HAND_1"/>
    <property type="match status" value="11"/>
</dbReference>
<dbReference type="GO" id="GO:0005509">
    <property type="term" value="F:calcium ion binding"/>
    <property type="evidence" value="ECO:0007669"/>
    <property type="project" value="InterPro"/>
</dbReference>
<dbReference type="InterPro" id="IPR058686">
    <property type="entry name" value="Ig_NPHP4_3rd"/>
</dbReference>
<feature type="domain" description="EF-hand" evidence="4">
    <location>
        <begin position="1505"/>
        <end position="1540"/>
    </location>
</feature>
<accession>A0A9W6TLX1</accession>
<dbReference type="Pfam" id="PF26187">
    <property type="entry name" value="Ig_NPHP4_4th"/>
    <property type="match status" value="1"/>
</dbReference>
<dbReference type="InterPro" id="IPR058685">
    <property type="entry name" value="Ig_NPHP4_4th"/>
</dbReference>
<feature type="domain" description="EF-hand" evidence="4">
    <location>
        <begin position="1820"/>
        <end position="1855"/>
    </location>
</feature>
<evidence type="ECO:0000256" key="2">
    <source>
        <dbReference type="SAM" id="Coils"/>
    </source>
</evidence>
<feature type="region of interest" description="Disordered" evidence="3">
    <location>
        <begin position="1009"/>
        <end position="1045"/>
    </location>
</feature>
<feature type="domain" description="EF-hand" evidence="4">
    <location>
        <begin position="1957"/>
        <end position="1992"/>
    </location>
</feature>
<dbReference type="InterPro" id="IPR058765">
    <property type="entry name" value="NPHP4_C2-like"/>
</dbReference>
<feature type="domain" description="EF-hand" evidence="4">
    <location>
        <begin position="1390"/>
        <end position="1425"/>
    </location>
</feature>
<dbReference type="GO" id="GO:0090090">
    <property type="term" value="P:negative regulation of canonical Wnt signaling pathway"/>
    <property type="evidence" value="ECO:0007669"/>
    <property type="project" value="InterPro"/>
</dbReference>
<dbReference type="SMART" id="SM00054">
    <property type="entry name" value="EFh"/>
    <property type="match status" value="15"/>
</dbReference>
<feature type="compositionally biased region" description="Low complexity" evidence="3">
    <location>
        <begin position="2350"/>
        <end position="2361"/>
    </location>
</feature>
<gene>
    <name evidence="5" type="ORF">Plil01_000566300</name>
</gene>
<feature type="region of interest" description="Disordered" evidence="3">
    <location>
        <begin position="655"/>
        <end position="683"/>
    </location>
</feature>
<feature type="compositionally biased region" description="Basic residues" evidence="3">
    <location>
        <begin position="61"/>
        <end position="75"/>
    </location>
</feature>
<dbReference type="Pfam" id="PF26186">
    <property type="entry name" value="NPHP4_C2_3rd"/>
    <property type="match status" value="1"/>
</dbReference>
<feature type="compositionally biased region" description="Basic and acidic residues" evidence="3">
    <location>
        <begin position="2340"/>
        <end position="2349"/>
    </location>
</feature>
<dbReference type="OrthoDB" id="313446at2759"/>
<feature type="domain" description="EF-hand" evidence="4">
    <location>
        <begin position="1543"/>
        <end position="1578"/>
    </location>
</feature>
<evidence type="ECO:0000259" key="4">
    <source>
        <dbReference type="PROSITE" id="PS50222"/>
    </source>
</evidence>
<dbReference type="InterPro" id="IPR018247">
    <property type="entry name" value="EF_Hand_1_Ca_BS"/>
</dbReference>